<keyword evidence="3" id="KW-1185">Reference proteome</keyword>
<dbReference type="Pfam" id="PF17906">
    <property type="entry name" value="HTH_48"/>
    <property type="match status" value="1"/>
</dbReference>
<sequence>MSIPNVEIDIYNLKFYYNRKSGTQNEKKICDAYGPNTVSVRVAQNWFKRFQSSNFDAKDELRSTRPVTDKVDGILEKVEHDRSKLAGGGRRLPTALAPALLQFDKRQLVDAGRDGDARDVTQTCQRVYRSATRRLRLERLDDWDDASAKSRRVPT</sequence>
<dbReference type="AlphaFoldDB" id="A0A4C1U604"/>
<dbReference type="OrthoDB" id="8056049at2759"/>
<proteinExistence type="predicted"/>
<dbReference type="InterPro" id="IPR041426">
    <property type="entry name" value="Mos1_HTH"/>
</dbReference>
<evidence type="ECO:0000259" key="1">
    <source>
        <dbReference type="Pfam" id="PF17906"/>
    </source>
</evidence>
<dbReference type="EMBL" id="BGZK01000132">
    <property type="protein sequence ID" value="GBP21739.1"/>
    <property type="molecule type" value="Genomic_DNA"/>
</dbReference>
<accession>A0A4C1U604</accession>
<dbReference type="Proteomes" id="UP000299102">
    <property type="component" value="Unassembled WGS sequence"/>
</dbReference>
<organism evidence="2 3">
    <name type="scientific">Eumeta variegata</name>
    <name type="common">Bagworm moth</name>
    <name type="synonym">Eumeta japonica</name>
    <dbReference type="NCBI Taxonomy" id="151549"/>
    <lineage>
        <taxon>Eukaryota</taxon>
        <taxon>Metazoa</taxon>
        <taxon>Ecdysozoa</taxon>
        <taxon>Arthropoda</taxon>
        <taxon>Hexapoda</taxon>
        <taxon>Insecta</taxon>
        <taxon>Pterygota</taxon>
        <taxon>Neoptera</taxon>
        <taxon>Endopterygota</taxon>
        <taxon>Lepidoptera</taxon>
        <taxon>Glossata</taxon>
        <taxon>Ditrysia</taxon>
        <taxon>Tineoidea</taxon>
        <taxon>Psychidae</taxon>
        <taxon>Oiketicinae</taxon>
        <taxon>Eumeta</taxon>
    </lineage>
</organism>
<dbReference type="Gene3D" id="1.10.10.1450">
    <property type="match status" value="1"/>
</dbReference>
<reference evidence="2 3" key="1">
    <citation type="journal article" date="2019" name="Commun. Biol.">
        <title>The bagworm genome reveals a unique fibroin gene that provides high tensile strength.</title>
        <authorList>
            <person name="Kono N."/>
            <person name="Nakamura H."/>
            <person name="Ohtoshi R."/>
            <person name="Tomita M."/>
            <person name="Numata K."/>
            <person name="Arakawa K."/>
        </authorList>
    </citation>
    <scope>NUCLEOTIDE SEQUENCE [LARGE SCALE GENOMIC DNA]</scope>
</reference>
<gene>
    <name evidence="2" type="ORF">EVAR_10916_1</name>
</gene>
<comment type="caution">
    <text evidence="2">The sequence shown here is derived from an EMBL/GenBank/DDBJ whole genome shotgun (WGS) entry which is preliminary data.</text>
</comment>
<evidence type="ECO:0000313" key="3">
    <source>
        <dbReference type="Proteomes" id="UP000299102"/>
    </source>
</evidence>
<name>A0A4C1U604_EUMVA</name>
<protein>
    <recommendedName>
        <fullName evidence="1">Mos1 transposase HTH domain-containing protein</fullName>
    </recommendedName>
</protein>
<evidence type="ECO:0000313" key="2">
    <source>
        <dbReference type="EMBL" id="GBP21739.1"/>
    </source>
</evidence>
<feature type="domain" description="Mos1 transposase HTH" evidence="1">
    <location>
        <begin position="18"/>
        <end position="52"/>
    </location>
</feature>